<comment type="caution">
    <text evidence="1">The sequence shown here is derived from an EMBL/GenBank/DDBJ whole genome shotgun (WGS) entry which is preliminary data.</text>
</comment>
<name>A0ABU6WK66_9FABA</name>
<evidence type="ECO:0000313" key="2">
    <source>
        <dbReference type="Proteomes" id="UP001341840"/>
    </source>
</evidence>
<keyword evidence="2" id="KW-1185">Reference proteome</keyword>
<protein>
    <submittedName>
        <fullName evidence="1">Uncharacterized protein</fullName>
    </submittedName>
</protein>
<proteinExistence type="predicted"/>
<evidence type="ECO:0000313" key="1">
    <source>
        <dbReference type="EMBL" id="MED6184458.1"/>
    </source>
</evidence>
<dbReference type="Proteomes" id="UP001341840">
    <property type="component" value="Unassembled WGS sequence"/>
</dbReference>
<gene>
    <name evidence="1" type="ORF">PIB30_047660</name>
</gene>
<accession>A0ABU6WK66</accession>
<reference evidence="1 2" key="1">
    <citation type="journal article" date="2023" name="Plants (Basel)">
        <title>Bridging the Gap: Combining Genomics and Transcriptomics Approaches to Understand Stylosanthes scabra, an Orphan Legume from the Brazilian Caatinga.</title>
        <authorList>
            <person name="Ferreira-Neto J.R.C."/>
            <person name="da Silva M.D."/>
            <person name="Binneck E."/>
            <person name="de Melo N.F."/>
            <person name="da Silva R.H."/>
            <person name="de Melo A.L.T.M."/>
            <person name="Pandolfi V."/>
            <person name="Bustamante F.O."/>
            <person name="Brasileiro-Vidal A.C."/>
            <person name="Benko-Iseppon A.M."/>
        </authorList>
    </citation>
    <scope>NUCLEOTIDE SEQUENCE [LARGE SCALE GENOMIC DNA]</scope>
    <source>
        <tissue evidence="1">Leaves</tissue>
    </source>
</reference>
<dbReference type="EMBL" id="JASCZI010181549">
    <property type="protein sequence ID" value="MED6184458.1"/>
    <property type="molecule type" value="Genomic_DNA"/>
</dbReference>
<organism evidence="1 2">
    <name type="scientific">Stylosanthes scabra</name>
    <dbReference type="NCBI Taxonomy" id="79078"/>
    <lineage>
        <taxon>Eukaryota</taxon>
        <taxon>Viridiplantae</taxon>
        <taxon>Streptophyta</taxon>
        <taxon>Embryophyta</taxon>
        <taxon>Tracheophyta</taxon>
        <taxon>Spermatophyta</taxon>
        <taxon>Magnoliopsida</taxon>
        <taxon>eudicotyledons</taxon>
        <taxon>Gunneridae</taxon>
        <taxon>Pentapetalae</taxon>
        <taxon>rosids</taxon>
        <taxon>fabids</taxon>
        <taxon>Fabales</taxon>
        <taxon>Fabaceae</taxon>
        <taxon>Papilionoideae</taxon>
        <taxon>50 kb inversion clade</taxon>
        <taxon>dalbergioids sensu lato</taxon>
        <taxon>Dalbergieae</taxon>
        <taxon>Pterocarpus clade</taxon>
        <taxon>Stylosanthes</taxon>
    </lineage>
</organism>
<sequence length="177" mass="19971">METENNTYNANIQDINSDNQLHHNKAIPSNILDDLVGCMKNLSLRVSDLENWYNNIKSDIVILQVAVLNNEDHQTVLKERSEEHVSTNKGKKVIKDHAPLEEDTDIFFGGSDPEYIGTLVNARKSGAINIIDLEEEIIGQSEIGCVLPVELKSKFHPTEMQLTLQDCQIFSMYLAMT</sequence>